<organism evidence="2 3">
    <name type="scientific">Amycolatopsis mediterranei (strain S699)</name>
    <name type="common">Nocardia mediterranei</name>
    <dbReference type="NCBI Taxonomy" id="713604"/>
    <lineage>
        <taxon>Bacteria</taxon>
        <taxon>Bacillati</taxon>
        <taxon>Actinomycetota</taxon>
        <taxon>Actinomycetes</taxon>
        <taxon>Pseudonocardiales</taxon>
        <taxon>Pseudonocardiaceae</taxon>
        <taxon>Amycolatopsis</taxon>
    </lineage>
</organism>
<dbReference type="EMBL" id="CP002896">
    <property type="protein sequence ID" value="AEK46258.1"/>
    <property type="molecule type" value="Genomic_DNA"/>
</dbReference>
<feature type="region of interest" description="Disordered" evidence="1">
    <location>
        <begin position="32"/>
        <end position="60"/>
    </location>
</feature>
<name>A0A9R0UCX8_AMYMS</name>
<dbReference type="KEGG" id="amn:RAM_38955"/>
<accession>A0A9R0UCX8</accession>
<proteinExistence type="predicted"/>
<evidence type="ECO:0000313" key="3">
    <source>
        <dbReference type="Proteomes" id="UP000006138"/>
    </source>
</evidence>
<evidence type="ECO:0000256" key="1">
    <source>
        <dbReference type="SAM" id="MobiDB-lite"/>
    </source>
</evidence>
<dbReference type="Proteomes" id="UP000006138">
    <property type="component" value="Chromosome"/>
</dbReference>
<reference evidence="2 3" key="1">
    <citation type="journal article" date="2011" name="J. Bacteriol.">
        <title>Whole genome sequence of the rifamycin B-producing strain Amycolatopsis mediterranei S699.</title>
        <authorList>
            <person name="Verma M."/>
            <person name="Kaur J."/>
            <person name="Kumar M."/>
            <person name="Kumari K."/>
            <person name="Saxena A."/>
            <person name="Anand S."/>
            <person name="Nigam A."/>
            <person name="Ravi V."/>
            <person name="Raghuvanshi S."/>
            <person name="Khurana P."/>
            <person name="Tyagi A.K."/>
            <person name="Khurana J.P."/>
            <person name="Lal R."/>
        </authorList>
    </citation>
    <scope>NUCLEOTIDE SEQUENCE [LARGE SCALE GENOMIC DNA]</scope>
    <source>
        <strain evidence="2 3">S699</strain>
    </source>
</reference>
<protein>
    <submittedName>
        <fullName evidence="2">Uncharacterized protein</fullName>
    </submittedName>
</protein>
<dbReference type="AlphaFoldDB" id="A0A9R0UCX8"/>
<gene>
    <name evidence="2" type="ordered locus">RAM_38955</name>
</gene>
<evidence type="ECO:0000313" key="2">
    <source>
        <dbReference type="EMBL" id="AEK46258.1"/>
    </source>
</evidence>
<sequence length="60" mass="6047">MALAVRFGAAALGKLPGLRGLSSRAVEEPWQGSADCAGKAGAGQGKPYRLAAASRASPHR</sequence>
<keyword evidence="3" id="KW-1185">Reference proteome</keyword>